<proteinExistence type="predicted"/>
<feature type="domain" description="Carrier" evidence="4">
    <location>
        <begin position="105"/>
        <end position="180"/>
    </location>
</feature>
<dbReference type="GO" id="GO:0031177">
    <property type="term" value="F:phosphopantetheine binding"/>
    <property type="evidence" value="ECO:0007669"/>
    <property type="project" value="InterPro"/>
</dbReference>
<dbReference type="GO" id="GO:0044550">
    <property type="term" value="P:secondary metabolite biosynthetic process"/>
    <property type="evidence" value="ECO:0007669"/>
    <property type="project" value="TreeGrafter"/>
</dbReference>
<keyword evidence="3" id="KW-0597">Phosphoprotein</keyword>
<evidence type="ECO:0000259" key="4">
    <source>
        <dbReference type="PROSITE" id="PS50075"/>
    </source>
</evidence>
<dbReference type="Gene3D" id="3.30.559.30">
    <property type="entry name" value="Nonribosomal peptide synthetase, condensation domain"/>
    <property type="match status" value="2"/>
</dbReference>
<dbReference type="InterPro" id="IPR010071">
    <property type="entry name" value="AA_adenyl_dom"/>
</dbReference>
<dbReference type="FunFam" id="2.30.38.10:FF:000001">
    <property type="entry name" value="Non-ribosomal peptide synthetase PvdI"/>
    <property type="match status" value="2"/>
</dbReference>
<evidence type="ECO:0000313" key="5">
    <source>
        <dbReference type="EMBL" id="SKA48622.1"/>
    </source>
</evidence>
<comment type="cofactor">
    <cofactor evidence="1">
        <name>pantetheine 4'-phosphate</name>
        <dbReference type="ChEBI" id="CHEBI:47942"/>
    </cofactor>
</comment>
<dbReference type="InterPro" id="IPR000873">
    <property type="entry name" value="AMP-dep_synth/lig_dom"/>
</dbReference>
<dbReference type="Pfam" id="PF00501">
    <property type="entry name" value="AMP-binding"/>
    <property type="match status" value="2"/>
</dbReference>
<dbReference type="FunFam" id="3.40.50.980:FF:000001">
    <property type="entry name" value="Non-ribosomal peptide synthetase"/>
    <property type="match status" value="2"/>
</dbReference>
<dbReference type="Pfam" id="PF13193">
    <property type="entry name" value="AMP-binding_C"/>
    <property type="match status" value="1"/>
</dbReference>
<dbReference type="PROSITE" id="PS00012">
    <property type="entry name" value="PHOSPHOPANTETHEINE"/>
    <property type="match status" value="2"/>
</dbReference>
<dbReference type="Pfam" id="PF00550">
    <property type="entry name" value="PP-binding"/>
    <property type="match status" value="3"/>
</dbReference>
<dbReference type="RefSeq" id="WP_078673423.1">
    <property type="nucleotide sequence ID" value="NZ_FUWZ01000015.1"/>
</dbReference>
<sequence>MKVSIENTAHNLRIYILDEHDLLVPVGVAGKICVGYDHLSAIEKYFPGGPAHSPTPDPFRKGAWLCRTGDTGRWLDTGRLELLTDNHITDTVSALPDPAATTFETPRSTFEQQLLDIWRSVLGKQEISIHDDFFRSGGHSLKAVQLFARVRQLMGLSLQMKDVFTHTTIAAQAAFLEKAATSRESGIVRAPHQSSYPLSHAQRRFWMLSQFEERSRAYHIANVCTLKGQLDKKALQRALSFVLNRHESLRTVFRLNEAGDVRQYVLPVWEVACAPRYEDITGSPDTGAALRAIGDHEQLAVFDLSTAPLFRLTVVKTGDDEHVLFYTMHHIISDGWSMLVLLRDVTAAYNALRVSALPELPRLDIQYKDYAHWQEQYLQGDTLAALEHYWMNQLSGELPVTELPLDYPRPLVQSFSGHSMIREMPAVPAAALRKLCHMENTTLFTGLLSALSALLFRYTGQEDMIIGTPVGGREQLALEDQIGVYLNTLPLRMQPQGDASFSSLLTKAKEALLGAYEHQAYPFNMLTDKLAPPVNIGRSPLFDVMVVMQNQENITLDNTPDHLEGITTGGTQEFALQTSQVDLTFTFTERDGKLFLQITYNTALFKEATINRLFTHFFNLLREVTACPGQHICFLKYLSDEEEQQQLYTFNHTAVAYPSTLTIADLFEAQADSTPDAVALVYEDQRMTYRELDDAANRLAHHLMDSYHVKPDMLIGVMMDKSALMMIGILGILKAGAAYVPVDRSYPAARAGALLQDASVQLLITDSAAVFDLIEYYQGDIMALDLQLDSLPAREGRPARQAGPAHLAYVMYTSGSTGRPKGVMVTHQSVVRLVKNTGIVAFSGQDVLLSTGAVSFDAVTFEYWGMLLNGGRLVLTGRETLLDYTLLGRLVRKEAVTMMWFTASWFNQLVDADASLFATLAVVLAGGDRLSPHHIGKLRTLYPSLVVINGYGPTENTTFSATWQVTDEDVEDIPIGLPVSNSTCYILDANRQLLPLGLAGELYVGGDGLARGYLQAPELTETQFIPHPFVPGERLYRTGDMCRYRPDGVITFLGRKDQQVKIRGHRVEPAEVAAAISRVTGVTQAVVTVIDLPGNDKGLAAYFTALPGTDVDMVSAALTTLLPEYMQPQAMMLLDQFPLNANGKVAAGELPPPDMTALRGTTAAYLAPRNETEERLSHIWEEVLERKNIGVNDHFFDLGGHSLKAIQLISRIRKEWSADVQIKDIFSHPRLAEMAALIAVAGQQAVEEIPALPPSECYVLSNAQLRFWVLSRFTDSSLAYNMAMGLRLNGPLEEALLKAALHTVVSRHESLRTVFRQTPSGEVMQFVQPAEEITLNWSYRDISGEPQPEQALKTIYAEEQLRPFDLGQGPLLRTILVKTGPNNHAFFYTMHHIISDGWSMQVLAKEVVSIYNALLHGRLPDLPPLRIQYRDYAAWQQSRLDQLQQQEDYWMRQLEGDLPVLDLFPGKTRPPIQTHHGDSLSVTLLQGNMEELYRYCNREAVTPFMLLLAAIKGLFYRYSGQEDIIVGIPVAGREQQELENQIGIYLNTLPLRTRFNAAQSFRDLLLKEKEVLLEAYGNQECPFDRLLELRKVNRDISRSALFDVLVVLQNQSNTNIYSGDDGMEGLTASYIDGLKAETSQFDLTFSFAETSEGIQLSLSYNTDVFEREEIVRLSGHYAQFLSAVVKDAGVPLSRVDYISEGEKQLLLQTFNDNSVVVHETITVPDILAMHMQGQPDAPAVTDERGTVTYRMLERMAGNMAYRLQTAYGVEKGDLVMILADRSSLFVAAILAIWKCGAAYVPVDPDYPASRIQAIINASSPAAVICDEKYQVLAGGFAALINLLTADGEENIPKPVHIMPADLAYVIFTSGSTGEPKGVMIEHQGMLNHLYAKTESMEMSAASVVAQNASQSFDISVWQFFAALITGGRTVIYSDQEIFEPLACWEKIRREGVTILEVVPSYLSLLLDLLAQQEERPVLSLKYLVVTGETLKAVLVRKWFEFYPHVPMVNAYGPTEASDDITHHFMTEAPLTDNIPIGKPVRNMNIYVLDAHRQLCPVGVAGEIYVAGIGVGRGYLNDPDKTAGAFMDNPFSKAASERMYKTGDVGRFLPDGNIEFYGRKDYQVKIRGNRIEPGEIESVLLRQESVKAAEVLPMEGADGRTMLVAYVVAVGDEVATRLRDHLAGLLPDYMVPAHIIAIAQMPLTPNGKTDRRALEKMLPLEVHSHKTGEPPADDMEATLVNIWEEVLGVEEIGVNDSFFELGGHSLGVIRILNAVQQQFDVKVDMRELFKRPTVRQLAQEIKLLHALREPSVTTNNHHSKEIII</sequence>
<dbReference type="PROSITE" id="PS00455">
    <property type="entry name" value="AMP_BINDING"/>
    <property type="match status" value="2"/>
</dbReference>
<dbReference type="SUPFAM" id="SSF56801">
    <property type="entry name" value="Acetyl-CoA synthetase-like"/>
    <property type="match status" value="3"/>
</dbReference>
<dbReference type="SUPFAM" id="SSF52777">
    <property type="entry name" value="CoA-dependent acyltransferases"/>
    <property type="match status" value="4"/>
</dbReference>
<dbReference type="InterPro" id="IPR001242">
    <property type="entry name" value="Condensation_dom"/>
</dbReference>
<dbReference type="Gene3D" id="3.40.50.980">
    <property type="match status" value="4"/>
</dbReference>
<protein>
    <submittedName>
        <fullName evidence="5">Amino acid adenylation domain-containing protein</fullName>
    </submittedName>
</protein>
<evidence type="ECO:0000256" key="2">
    <source>
        <dbReference type="ARBA" id="ARBA00022450"/>
    </source>
</evidence>
<dbReference type="PROSITE" id="PS50075">
    <property type="entry name" value="CARRIER"/>
    <property type="match status" value="3"/>
</dbReference>
<dbReference type="FunFam" id="3.30.559.10:FF:000012">
    <property type="entry name" value="Non-ribosomal peptide synthetase"/>
    <property type="match status" value="1"/>
</dbReference>
<evidence type="ECO:0000256" key="3">
    <source>
        <dbReference type="ARBA" id="ARBA00022553"/>
    </source>
</evidence>
<dbReference type="CDD" id="cd19531">
    <property type="entry name" value="LCL_NRPS-like"/>
    <property type="match status" value="2"/>
</dbReference>
<dbReference type="GO" id="GO:0043041">
    <property type="term" value="P:amino acid activation for nonribosomal peptide biosynthetic process"/>
    <property type="evidence" value="ECO:0007669"/>
    <property type="project" value="TreeGrafter"/>
</dbReference>
<dbReference type="CDD" id="cd12117">
    <property type="entry name" value="A_NRPS_Srf_like"/>
    <property type="match status" value="1"/>
</dbReference>
<dbReference type="InterPro" id="IPR045851">
    <property type="entry name" value="AMP-bd_C_sf"/>
</dbReference>
<accession>A0A1T4U767</accession>
<feature type="domain" description="Carrier" evidence="4">
    <location>
        <begin position="2229"/>
        <end position="2304"/>
    </location>
</feature>
<dbReference type="InterPro" id="IPR009081">
    <property type="entry name" value="PP-bd_ACP"/>
</dbReference>
<dbReference type="InterPro" id="IPR023213">
    <property type="entry name" value="CAT-like_dom_sf"/>
</dbReference>
<dbReference type="PANTHER" id="PTHR45527:SF1">
    <property type="entry name" value="FATTY ACID SYNTHASE"/>
    <property type="match status" value="1"/>
</dbReference>
<dbReference type="FunFam" id="1.10.1200.10:FF:000016">
    <property type="entry name" value="Non-ribosomal peptide synthase"/>
    <property type="match status" value="1"/>
</dbReference>
<dbReference type="FunFam" id="1.10.1200.10:FF:000005">
    <property type="entry name" value="Nonribosomal peptide synthetase 1"/>
    <property type="match status" value="2"/>
</dbReference>
<dbReference type="GO" id="GO:0005737">
    <property type="term" value="C:cytoplasm"/>
    <property type="evidence" value="ECO:0007669"/>
    <property type="project" value="TreeGrafter"/>
</dbReference>
<evidence type="ECO:0000256" key="1">
    <source>
        <dbReference type="ARBA" id="ARBA00001957"/>
    </source>
</evidence>
<feature type="domain" description="Carrier" evidence="4">
    <location>
        <begin position="1167"/>
        <end position="1242"/>
    </location>
</feature>
<dbReference type="InterPro" id="IPR025110">
    <property type="entry name" value="AMP-bd_C"/>
</dbReference>
<keyword evidence="2" id="KW-0596">Phosphopantetheine</keyword>
<dbReference type="CDD" id="cd05930">
    <property type="entry name" value="A_NRPS"/>
    <property type="match status" value="1"/>
</dbReference>
<dbReference type="InterPro" id="IPR036736">
    <property type="entry name" value="ACP-like_sf"/>
</dbReference>
<name>A0A1T4U767_9BACT</name>
<dbReference type="InterPro" id="IPR020806">
    <property type="entry name" value="PKS_PP-bd"/>
</dbReference>
<dbReference type="InterPro" id="IPR006162">
    <property type="entry name" value="Ppantetheine_attach_site"/>
</dbReference>
<dbReference type="NCBIfam" id="TIGR01733">
    <property type="entry name" value="AA-adenyl-dom"/>
    <property type="match status" value="2"/>
</dbReference>
<dbReference type="NCBIfam" id="NF003417">
    <property type="entry name" value="PRK04813.1"/>
    <property type="match status" value="2"/>
</dbReference>
<dbReference type="InterPro" id="IPR020845">
    <property type="entry name" value="AMP-binding_CS"/>
</dbReference>
<evidence type="ECO:0000313" key="6">
    <source>
        <dbReference type="Proteomes" id="UP000190367"/>
    </source>
</evidence>
<dbReference type="Gene3D" id="3.30.300.30">
    <property type="match status" value="2"/>
</dbReference>
<dbReference type="Pfam" id="PF00668">
    <property type="entry name" value="Condensation"/>
    <property type="match status" value="2"/>
</dbReference>
<dbReference type="Gene3D" id="3.30.559.10">
    <property type="entry name" value="Chloramphenicol acetyltransferase-like domain"/>
    <property type="match status" value="2"/>
</dbReference>
<dbReference type="OrthoDB" id="4317020at2"/>
<gene>
    <name evidence="5" type="ORF">SAMN04488128_1159</name>
</gene>
<dbReference type="Gene3D" id="2.30.38.10">
    <property type="entry name" value="Luciferase, Domain 3"/>
    <property type="match status" value="3"/>
</dbReference>
<reference evidence="6" key="1">
    <citation type="submission" date="2017-02" db="EMBL/GenBank/DDBJ databases">
        <authorList>
            <person name="Varghese N."/>
            <person name="Submissions S."/>
        </authorList>
    </citation>
    <scope>NUCLEOTIDE SEQUENCE [LARGE SCALE GENOMIC DNA]</scope>
    <source>
        <strain evidence="6">DSM 22224</strain>
    </source>
</reference>
<dbReference type="SMART" id="SM00823">
    <property type="entry name" value="PKS_PP"/>
    <property type="match status" value="3"/>
</dbReference>
<organism evidence="5 6">
    <name type="scientific">Chitinophaga eiseniae</name>
    <dbReference type="NCBI Taxonomy" id="634771"/>
    <lineage>
        <taxon>Bacteria</taxon>
        <taxon>Pseudomonadati</taxon>
        <taxon>Bacteroidota</taxon>
        <taxon>Chitinophagia</taxon>
        <taxon>Chitinophagales</taxon>
        <taxon>Chitinophagaceae</taxon>
        <taxon>Chitinophaga</taxon>
    </lineage>
</organism>
<dbReference type="Proteomes" id="UP000190367">
    <property type="component" value="Unassembled WGS sequence"/>
</dbReference>
<dbReference type="STRING" id="634771.SAMN04488128_1159"/>
<dbReference type="FunFam" id="3.40.50.12780:FF:000012">
    <property type="entry name" value="Non-ribosomal peptide synthetase"/>
    <property type="match status" value="2"/>
</dbReference>
<keyword evidence="6" id="KW-1185">Reference proteome</keyword>
<dbReference type="Gene3D" id="1.10.1200.10">
    <property type="entry name" value="ACP-like"/>
    <property type="match status" value="3"/>
</dbReference>
<dbReference type="SUPFAM" id="SSF47336">
    <property type="entry name" value="ACP-like"/>
    <property type="match status" value="3"/>
</dbReference>
<dbReference type="GO" id="GO:0003824">
    <property type="term" value="F:catalytic activity"/>
    <property type="evidence" value="ECO:0007669"/>
    <property type="project" value="InterPro"/>
</dbReference>
<dbReference type="EMBL" id="FUWZ01000015">
    <property type="protein sequence ID" value="SKA48622.1"/>
    <property type="molecule type" value="Genomic_DNA"/>
</dbReference>
<dbReference type="GO" id="GO:0072330">
    <property type="term" value="P:monocarboxylic acid biosynthetic process"/>
    <property type="evidence" value="ECO:0007669"/>
    <property type="project" value="UniProtKB-ARBA"/>
</dbReference>
<dbReference type="PANTHER" id="PTHR45527">
    <property type="entry name" value="NONRIBOSOMAL PEPTIDE SYNTHETASE"/>
    <property type="match status" value="1"/>
</dbReference>